<evidence type="ECO:0000313" key="1">
    <source>
        <dbReference type="EMBL" id="KAJ9096332.1"/>
    </source>
</evidence>
<protein>
    <submittedName>
        <fullName evidence="1">Uncharacterized protein</fullName>
    </submittedName>
</protein>
<organism evidence="1 2">
    <name type="scientific">Naganishia friedmannii</name>
    <dbReference type="NCBI Taxonomy" id="89922"/>
    <lineage>
        <taxon>Eukaryota</taxon>
        <taxon>Fungi</taxon>
        <taxon>Dikarya</taxon>
        <taxon>Basidiomycota</taxon>
        <taxon>Agaricomycotina</taxon>
        <taxon>Tremellomycetes</taxon>
        <taxon>Filobasidiales</taxon>
        <taxon>Filobasidiaceae</taxon>
        <taxon>Naganishia</taxon>
    </lineage>
</organism>
<accession>A0ACC2VCP5</accession>
<comment type="caution">
    <text evidence="1">The sequence shown here is derived from an EMBL/GenBank/DDBJ whole genome shotgun (WGS) entry which is preliminary data.</text>
</comment>
<sequence>MAYALKSGATRRLAVTTQIRTLSASAYVMPPIGSSTVNCNKRSDTRTLFTNASGQSLITIAPRYIITKTPSTVASTRQIAITAMPCVAFNTAHSAAPPAPGADFNVLMIGAGNIMFGSDEGPWNTKSSRISFLQKIYIYSHSFRFEHKLGPRLKVVGLIDPNVERSQAVLDGKRASFVESAYRDTKVFQTIEDFQAQMTKKTEPRGTSHPGRAIVVGSPPAYRGGTTKANDLELQLLKLFPHSHYFIEKPVACGPVEEAKEVTQELVKAGNIVSVGYMLRYLRCVQKMKQIIAENNLTVMGTVARYACAYEAIAKPAWWNKAIDMGPVIEQGTHFCDLSRYFGGDIDIPTVVAHSVEWDEAPGQLSKIPVDESKIPEDQRIPRMTTATWKYANGAVGTFVHAVALQGSAYSCELEVYCDGFQMRLVDPYNAPTLYLRRPGDDMEERHSFTDDDPFFSEVSNFIDCIEGGPDPHILSSFEDATKSYEFTWAIRLASEASKAARKAQSS</sequence>
<gene>
    <name evidence="1" type="ORF">QFC21_005152</name>
</gene>
<evidence type="ECO:0000313" key="2">
    <source>
        <dbReference type="Proteomes" id="UP001227268"/>
    </source>
</evidence>
<keyword evidence="2" id="KW-1185">Reference proteome</keyword>
<name>A0ACC2VCP5_9TREE</name>
<proteinExistence type="predicted"/>
<dbReference type="Proteomes" id="UP001227268">
    <property type="component" value="Unassembled WGS sequence"/>
</dbReference>
<reference evidence="1" key="1">
    <citation type="submission" date="2023-04" db="EMBL/GenBank/DDBJ databases">
        <title>Draft Genome sequencing of Naganishia species isolated from polar environments using Oxford Nanopore Technology.</title>
        <authorList>
            <person name="Leo P."/>
            <person name="Venkateswaran K."/>
        </authorList>
    </citation>
    <scope>NUCLEOTIDE SEQUENCE</scope>
    <source>
        <strain evidence="1">MNA-CCFEE 5423</strain>
    </source>
</reference>
<dbReference type="EMBL" id="JASBWT010000019">
    <property type="protein sequence ID" value="KAJ9096332.1"/>
    <property type="molecule type" value="Genomic_DNA"/>
</dbReference>